<dbReference type="GO" id="GO:0016787">
    <property type="term" value="F:hydrolase activity"/>
    <property type="evidence" value="ECO:0007669"/>
    <property type="project" value="UniProtKB-KW"/>
</dbReference>
<dbReference type="Proteomes" id="UP000054783">
    <property type="component" value="Unassembled WGS sequence"/>
</dbReference>
<name>A0A0V0Z213_9BILA</name>
<dbReference type="InterPro" id="IPR057670">
    <property type="entry name" value="SH3_retrovirus"/>
</dbReference>
<dbReference type="PROSITE" id="PS50994">
    <property type="entry name" value="INTEGRASE"/>
    <property type="match status" value="1"/>
</dbReference>
<dbReference type="STRING" id="990121.A0A0V0Z213"/>
<reference evidence="5 6" key="1">
    <citation type="submission" date="2015-01" db="EMBL/GenBank/DDBJ databases">
        <title>Evolution of Trichinella species and genotypes.</title>
        <authorList>
            <person name="Korhonen P.K."/>
            <person name="Edoardo P."/>
            <person name="Giuseppe L.R."/>
            <person name="Gasser R.B."/>
        </authorList>
    </citation>
    <scope>NUCLEOTIDE SEQUENCE [LARGE SCALE GENOMIC DNA]</scope>
    <source>
        <strain evidence="5">ISS2496</strain>
    </source>
</reference>
<dbReference type="PANTHER" id="PTHR42648:SF27">
    <property type="entry name" value="RNA-DIRECTED DNA POLYMERASE"/>
    <property type="match status" value="1"/>
</dbReference>
<sequence>MKHKSETFEKFKEFQSEVENQRDRKIKFLRSDRGGEHLSHEFGAHLRKCGIVSQLTPPGTPQRNGVSEHRNRTLLDMVRSMMSLTDLPLSFWGYALETAAFTLNRAPSKSVETTPYELWFGKKPKLSFLKVWGCDAYVEKLQPDKLEPKSEKCVFIGYPKETVGYTFYHRSEGKIFVAKNGSFLEKEFLSKEVSGRKVELDEVTVPAPLLESSSSQKSVPVTPTPISEEVNDNDHETSDQVTTEPRRSTRVRSAPEWYGNPVLEVMLLDHDEPTNYEEAMMSPDSAKWLEAMKSEMRSMYENKVWTLVDLPDDRQAIENKWIFKRKTNADSSVTIYKARIVGKGVDYDETFKPVAMHKSVRVMLAIAAFYDYEIWQMDVKTAFLNGFIKEELYMMQPEGFVDPKGANKVCKLQRSIYGLVQASWSWNKRFDSVIKAFGFIQTFGEACIYKKVSGSSVAFLILYVDDILLIGNDIEFLDSIKGYLNKSFSMKDLGEAAYILGIKIYRDRSRRLIGLSQSTYLDKVLKKFKMDQAKKGFLPVLQGVKLSTTQSPTTAEDREKMKVIPYASAIGSIMYAMLCTRPDVCLAISLAGRYQSNPGVDHWTTVKNILKYLKRTED</sequence>
<evidence type="ECO:0000259" key="4">
    <source>
        <dbReference type="PROSITE" id="PS50994"/>
    </source>
</evidence>
<feature type="domain" description="Integrase catalytic" evidence="4">
    <location>
        <begin position="1"/>
        <end position="123"/>
    </location>
</feature>
<comment type="caution">
    <text evidence="5">The sequence shown here is derived from an EMBL/GenBank/DDBJ whole genome shotgun (WGS) entry which is preliminary data.</text>
</comment>
<dbReference type="GO" id="GO:0042575">
    <property type="term" value="C:DNA polymerase complex"/>
    <property type="evidence" value="ECO:0007669"/>
    <property type="project" value="UniProtKB-ARBA"/>
</dbReference>
<evidence type="ECO:0000313" key="5">
    <source>
        <dbReference type="EMBL" id="KRY06569.1"/>
    </source>
</evidence>
<dbReference type="InterPro" id="IPR043502">
    <property type="entry name" value="DNA/RNA_pol_sf"/>
</dbReference>
<protein>
    <submittedName>
        <fullName evidence="5">Retrovirus-related Pol polyprotein from transposon TNT 1-94</fullName>
    </submittedName>
</protein>
<dbReference type="PANTHER" id="PTHR42648">
    <property type="entry name" value="TRANSPOSASE, PUTATIVE-RELATED"/>
    <property type="match status" value="1"/>
</dbReference>
<keyword evidence="1" id="KW-0479">Metal-binding</keyword>
<gene>
    <name evidence="5" type="ORF">T12_4034</name>
</gene>
<dbReference type="Gene3D" id="3.30.420.10">
    <property type="entry name" value="Ribonuclease H-like superfamily/Ribonuclease H"/>
    <property type="match status" value="1"/>
</dbReference>
<evidence type="ECO:0000313" key="6">
    <source>
        <dbReference type="Proteomes" id="UP000054783"/>
    </source>
</evidence>
<dbReference type="GO" id="GO:0003676">
    <property type="term" value="F:nucleic acid binding"/>
    <property type="evidence" value="ECO:0007669"/>
    <property type="project" value="InterPro"/>
</dbReference>
<keyword evidence="6" id="KW-1185">Reference proteome</keyword>
<evidence type="ECO:0000256" key="3">
    <source>
        <dbReference type="SAM" id="MobiDB-lite"/>
    </source>
</evidence>
<organism evidence="5 6">
    <name type="scientific">Trichinella patagoniensis</name>
    <dbReference type="NCBI Taxonomy" id="990121"/>
    <lineage>
        <taxon>Eukaryota</taxon>
        <taxon>Metazoa</taxon>
        <taxon>Ecdysozoa</taxon>
        <taxon>Nematoda</taxon>
        <taxon>Enoplea</taxon>
        <taxon>Dorylaimia</taxon>
        <taxon>Trichinellida</taxon>
        <taxon>Trichinellidae</taxon>
        <taxon>Trichinella</taxon>
    </lineage>
</organism>
<keyword evidence="2" id="KW-0378">Hydrolase</keyword>
<dbReference type="InterPro" id="IPR001584">
    <property type="entry name" value="Integrase_cat-core"/>
</dbReference>
<dbReference type="GO" id="GO:0015074">
    <property type="term" value="P:DNA integration"/>
    <property type="evidence" value="ECO:0007669"/>
    <property type="project" value="InterPro"/>
</dbReference>
<dbReference type="InterPro" id="IPR036397">
    <property type="entry name" value="RNaseH_sf"/>
</dbReference>
<dbReference type="EMBL" id="JYDQ01000742">
    <property type="protein sequence ID" value="KRY06569.1"/>
    <property type="molecule type" value="Genomic_DNA"/>
</dbReference>
<dbReference type="InterPro" id="IPR012337">
    <property type="entry name" value="RNaseH-like_sf"/>
</dbReference>
<dbReference type="SUPFAM" id="SSF53098">
    <property type="entry name" value="Ribonuclease H-like"/>
    <property type="match status" value="1"/>
</dbReference>
<evidence type="ECO:0000256" key="1">
    <source>
        <dbReference type="ARBA" id="ARBA00022723"/>
    </source>
</evidence>
<feature type="non-terminal residue" evidence="5">
    <location>
        <position position="618"/>
    </location>
</feature>
<dbReference type="InterPro" id="IPR013103">
    <property type="entry name" value="RVT_2"/>
</dbReference>
<evidence type="ECO:0000256" key="2">
    <source>
        <dbReference type="ARBA" id="ARBA00022801"/>
    </source>
</evidence>
<feature type="region of interest" description="Disordered" evidence="3">
    <location>
        <begin position="209"/>
        <end position="253"/>
    </location>
</feature>
<dbReference type="Pfam" id="PF07727">
    <property type="entry name" value="RVT_2"/>
    <property type="match status" value="1"/>
</dbReference>
<dbReference type="SUPFAM" id="SSF56672">
    <property type="entry name" value="DNA/RNA polymerases"/>
    <property type="match status" value="1"/>
</dbReference>
<dbReference type="InterPro" id="IPR039537">
    <property type="entry name" value="Retrotran_Ty1/copia-like"/>
</dbReference>
<accession>A0A0V0Z213</accession>
<proteinExistence type="predicted"/>
<dbReference type="AlphaFoldDB" id="A0A0V0Z213"/>
<feature type="compositionally biased region" description="Polar residues" evidence="3">
    <location>
        <begin position="211"/>
        <end position="225"/>
    </location>
</feature>
<dbReference type="Pfam" id="PF25597">
    <property type="entry name" value="SH3_retrovirus"/>
    <property type="match status" value="1"/>
</dbReference>
<dbReference type="GO" id="GO:0046872">
    <property type="term" value="F:metal ion binding"/>
    <property type="evidence" value="ECO:0007669"/>
    <property type="project" value="UniProtKB-KW"/>
</dbReference>